<dbReference type="Proteomes" id="UP001237642">
    <property type="component" value="Unassembled WGS sequence"/>
</dbReference>
<name>A0AAD8MAS5_9APIA</name>
<evidence type="ECO:0000313" key="3">
    <source>
        <dbReference type="Proteomes" id="UP001237642"/>
    </source>
</evidence>
<evidence type="ECO:0000313" key="2">
    <source>
        <dbReference type="EMBL" id="KAK1365899.1"/>
    </source>
</evidence>
<reference evidence="2" key="1">
    <citation type="submission" date="2023-02" db="EMBL/GenBank/DDBJ databases">
        <title>Genome of toxic invasive species Heracleum sosnowskyi carries increased number of genes despite the absence of recent whole-genome duplications.</title>
        <authorList>
            <person name="Schelkunov M."/>
            <person name="Shtratnikova V."/>
            <person name="Makarenko M."/>
            <person name="Klepikova A."/>
            <person name="Omelchenko D."/>
            <person name="Novikova G."/>
            <person name="Obukhova E."/>
            <person name="Bogdanov V."/>
            <person name="Penin A."/>
            <person name="Logacheva M."/>
        </authorList>
    </citation>
    <scope>NUCLEOTIDE SEQUENCE</scope>
    <source>
        <strain evidence="2">Hsosn_3</strain>
        <tissue evidence="2">Leaf</tissue>
    </source>
</reference>
<gene>
    <name evidence="2" type="ORF">POM88_041460</name>
</gene>
<reference evidence="2" key="2">
    <citation type="submission" date="2023-05" db="EMBL/GenBank/DDBJ databases">
        <authorList>
            <person name="Schelkunov M.I."/>
        </authorList>
    </citation>
    <scope>NUCLEOTIDE SEQUENCE</scope>
    <source>
        <strain evidence="2">Hsosn_3</strain>
        <tissue evidence="2">Leaf</tissue>
    </source>
</reference>
<dbReference type="AlphaFoldDB" id="A0AAD8MAS5"/>
<comment type="caution">
    <text evidence="2">The sequence shown here is derived from an EMBL/GenBank/DDBJ whole genome shotgun (WGS) entry which is preliminary data.</text>
</comment>
<dbReference type="EMBL" id="JAUIZM010000009">
    <property type="protein sequence ID" value="KAK1365899.1"/>
    <property type="molecule type" value="Genomic_DNA"/>
</dbReference>
<organism evidence="2 3">
    <name type="scientific">Heracleum sosnowskyi</name>
    <dbReference type="NCBI Taxonomy" id="360622"/>
    <lineage>
        <taxon>Eukaryota</taxon>
        <taxon>Viridiplantae</taxon>
        <taxon>Streptophyta</taxon>
        <taxon>Embryophyta</taxon>
        <taxon>Tracheophyta</taxon>
        <taxon>Spermatophyta</taxon>
        <taxon>Magnoliopsida</taxon>
        <taxon>eudicotyledons</taxon>
        <taxon>Gunneridae</taxon>
        <taxon>Pentapetalae</taxon>
        <taxon>asterids</taxon>
        <taxon>campanulids</taxon>
        <taxon>Apiales</taxon>
        <taxon>Apiaceae</taxon>
        <taxon>Apioideae</taxon>
        <taxon>apioid superclade</taxon>
        <taxon>Tordylieae</taxon>
        <taxon>Tordyliinae</taxon>
        <taxon>Heracleum</taxon>
    </lineage>
</organism>
<accession>A0AAD8MAS5</accession>
<protein>
    <submittedName>
        <fullName evidence="2">Uncharacterized protein</fullName>
    </submittedName>
</protein>
<feature type="region of interest" description="Disordered" evidence="1">
    <location>
        <begin position="25"/>
        <end position="45"/>
    </location>
</feature>
<sequence>MTDEQSFREFGVEKERSNFEEEIEKASTFQISETNSGKKLNSSNREKVRYKEVAPMLEEMYVGFGELEILHQDSLHVKTEVGMPVLKARSSDDIRSALGQLDADGTIKKPNLSENTYFQFGESEILPQDPLHVKTEAGMPVLEAHSLDDIRLALA</sequence>
<keyword evidence="3" id="KW-1185">Reference proteome</keyword>
<feature type="compositionally biased region" description="Polar residues" evidence="1">
    <location>
        <begin position="27"/>
        <end position="43"/>
    </location>
</feature>
<proteinExistence type="predicted"/>
<evidence type="ECO:0000256" key="1">
    <source>
        <dbReference type="SAM" id="MobiDB-lite"/>
    </source>
</evidence>